<evidence type="ECO:0000259" key="7">
    <source>
        <dbReference type="Pfam" id="PF00884"/>
    </source>
</evidence>
<name>A0ABM7RCT8_9BACT</name>
<dbReference type="Proteomes" id="UP001374893">
    <property type="component" value="Chromosome"/>
</dbReference>
<dbReference type="InterPro" id="IPR035874">
    <property type="entry name" value="IDS"/>
</dbReference>
<reference evidence="8 9" key="1">
    <citation type="submission" date="2021-06" db="EMBL/GenBank/DDBJ databases">
        <title>Complete genome of Haloferula helveola possessing various polysaccharide degrading enzymes.</title>
        <authorList>
            <person name="Takami H."/>
            <person name="Huang C."/>
            <person name="Hamasaki K."/>
        </authorList>
    </citation>
    <scope>NUCLEOTIDE SEQUENCE [LARGE SCALE GENOMIC DNA]</scope>
    <source>
        <strain evidence="8 9">CN-1</strain>
    </source>
</reference>
<dbReference type="EMBL" id="AP024702">
    <property type="protein sequence ID" value="BCX47563.1"/>
    <property type="molecule type" value="Genomic_DNA"/>
</dbReference>
<keyword evidence="4" id="KW-0732">Signal</keyword>
<evidence type="ECO:0000256" key="3">
    <source>
        <dbReference type="ARBA" id="ARBA00022723"/>
    </source>
</evidence>
<evidence type="ECO:0000256" key="6">
    <source>
        <dbReference type="ARBA" id="ARBA00022837"/>
    </source>
</evidence>
<comment type="cofactor">
    <cofactor evidence="1">
        <name>Ca(2+)</name>
        <dbReference type="ChEBI" id="CHEBI:29108"/>
    </cofactor>
</comment>
<dbReference type="Pfam" id="PF00884">
    <property type="entry name" value="Sulfatase"/>
    <property type="match status" value="1"/>
</dbReference>
<organism evidence="8 9">
    <name type="scientific">Haloferula helveola</name>
    <dbReference type="NCBI Taxonomy" id="490095"/>
    <lineage>
        <taxon>Bacteria</taxon>
        <taxon>Pseudomonadati</taxon>
        <taxon>Verrucomicrobiota</taxon>
        <taxon>Verrucomicrobiia</taxon>
        <taxon>Verrucomicrobiales</taxon>
        <taxon>Verrucomicrobiaceae</taxon>
        <taxon>Haloferula</taxon>
    </lineage>
</organism>
<dbReference type="Gene3D" id="3.40.720.10">
    <property type="entry name" value="Alkaline Phosphatase, subunit A"/>
    <property type="match status" value="1"/>
</dbReference>
<keyword evidence="5" id="KW-0378">Hydrolase</keyword>
<keyword evidence="9" id="KW-1185">Reference proteome</keyword>
<gene>
    <name evidence="8" type="ORF">HAHE_14710</name>
</gene>
<evidence type="ECO:0000256" key="2">
    <source>
        <dbReference type="ARBA" id="ARBA00008779"/>
    </source>
</evidence>
<evidence type="ECO:0000256" key="4">
    <source>
        <dbReference type="ARBA" id="ARBA00022729"/>
    </source>
</evidence>
<proteinExistence type="inferred from homology"/>
<keyword evidence="6" id="KW-0106">Calcium</keyword>
<keyword evidence="3" id="KW-0479">Metal-binding</keyword>
<dbReference type="SUPFAM" id="SSF53649">
    <property type="entry name" value="Alkaline phosphatase-like"/>
    <property type="match status" value="1"/>
</dbReference>
<dbReference type="InterPro" id="IPR017850">
    <property type="entry name" value="Alkaline_phosphatase_core_sf"/>
</dbReference>
<dbReference type="PANTHER" id="PTHR45953:SF1">
    <property type="entry name" value="IDURONATE 2-SULFATASE"/>
    <property type="match status" value="1"/>
</dbReference>
<dbReference type="CDD" id="cd16030">
    <property type="entry name" value="iduronate-2-sulfatase"/>
    <property type="match status" value="1"/>
</dbReference>
<evidence type="ECO:0000256" key="1">
    <source>
        <dbReference type="ARBA" id="ARBA00001913"/>
    </source>
</evidence>
<evidence type="ECO:0000256" key="5">
    <source>
        <dbReference type="ARBA" id="ARBA00022801"/>
    </source>
</evidence>
<protein>
    <submittedName>
        <fullName evidence="8">Iduronate-2-sulfatase</fullName>
    </submittedName>
</protein>
<evidence type="ECO:0000313" key="9">
    <source>
        <dbReference type="Proteomes" id="UP001374893"/>
    </source>
</evidence>
<comment type="similarity">
    <text evidence="2">Belongs to the sulfatase family.</text>
</comment>
<dbReference type="InterPro" id="IPR000917">
    <property type="entry name" value="Sulfatase_N"/>
</dbReference>
<evidence type="ECO:0000313" key="8">
    <source>
        <dbReference type="EMBL" id="BCX47563.1"/>
    </source>
</evidence>
<accession>A0ABM7RCT8</accession>
<dbReference type="PANTHER" id="PTHR45953">
    <property type="entry name" value="IDURONATE 2-SULFATASE"/>
    <property type="match status" value="1"/>
</dbReference>
<sequence>MIAVDDLNHWVGHLERNPQTRTPNIDRLAAMGTTFTSAYCAVPACEPSRVALMGGRRPWTTGCYYNGDSWKRFQKPGEGLSAQFLKAGYRVAGAGKIYHSMGYHPEEWTEYIDASGMTLNGKGVSKYDGYLNRKTFPDLKDDDLLDWHAVDYCIERMMKEDEQPFFLACGLYKPHLPFVAPRKYYDDFPLKKVKLPPHRDDDLDDVPPAGVKMAKPQADHAKMVKNNQWKVAIQSYLATISYTDMNVGRLLDALEKSPHRDNTIVVLWSDHGWSLGEKKHWRKFALWEEPTRTVFIWSAPGVTKAGTKCDRPVDLMSVYPTLCSLASIEKPSHLEGQDITPLLRDPGATWEHPAITTHGRGNHAVRSGSHRYIRYANGDRELYDHRDDPYEWTNLAKNKESAKLIKEFDALLPEKEASESRKKSK</sequence>
<feature type="domain" description="Sulfatase N-terminal" evidence="7">
    <location>
        <begin position="3"/>
        <end position="327"/>
    </location>
</feature>